<evidence type="ECO:0000313" key="1">
    <source>
        <dbReference type="EMBL" id="VCX43190.1"/>
    </source>
</evidence>
<accession>A0A9X9MDW9</accession>
<keyword evidence="2" id="KW-1185">Reference proteome</keyword>
<proteinExistence type="predicted"/>
<dbReference type="Proteomes" id="UP000269945">
    <property type="component" value="Unassembled WGS sequence"/>
</dbReference>
<gene>
    <name evidence="1" type="ORF">BN2614_LOCUS1</name>
</gene>
<evidence type="ECO:0000313" key="2">
    <source>
        <dbReference type="Proteomes" id="UP000269945"/>
    </source>
</evidence>
<dbReference type="AlphaFoldDB" id="A0A9X9MDW9"/>
<organism evidence="1 2">
    <name type="scientific">Gulo gulo</name>
    <name type="common">Wolverine</name>
    <name type="synonym">Gluton</name>
    <dbReference type="NCBI Taxonomy" id="48420"/>
    <lineage>
        <taxon>Eukaryota</taxon>
        <taxon>Metazoa</taxon>
        <taxon>Chordata</taxon>
        <taxon>Craniata</taxon>
        <taxon>Vertebrata</taxon>
        <taxon>Euteleostomi</taxon>
        <taxon>Mammalia</taxon>
        <taxon>Eutheria</taxon>
        <taxon>Laurasiatheria</taxon>
        <taxon>Carnivora</taxon>
        <taxon>Caniformia</taxon>
        <taxon>Musteloidea</taxon>
        <taxon>Mustelidae</taxon>
        <taxon>Guloninae</taxon>
        <taxon>Gulo</taxon>
    </lineage>
</organism>
<sequence length="42" mass="4712">MCFVYIFLLPMFPQPPPSPIYLHICSSCPLGNHCGSWPNSES</sequence>
<name>A0A9X9MDW9_GULGU</name>
<comment type="caution">
    <text evidence="1">The sequence shown here is derived from an EMBL/GenBank/DDBJ whole genome shotgun (WGS) entry which is preliminary data.</text>
</comment>
<dbReference type="EMBL" id="CYRY02047255">
    <property type="protein sequence ID" value="VCX43190.1"/>
    <property type="molecule type" value="Genomic_DNA"/>
</dbReference>
<protein>
    <submittedName>
        <fullName evidence="1">Uncharacterized protein</fullName>
    </submittedName>
</protein>
<reference evidence="1 2" key="1">
    <citation type="submission" date="2018-10" db="EMBL/GenBank/DDBJ databases">
        <authorList>
            <person name="Ekblom R."/>
            <person name="Jareborg N."/>
        </authorList>
    </citation>
    <scope>NUCLEOTIDE SEQUENCE [LARGE SCALE GENOMIC DNA]</scope>
    <source>
        <tissue evidence="1">Muscle</tissue>
    </source>
</reference>